<dbReference type="InterPro" id="IPR039261">
    <property type="entry name" value="FNR_nucleotide-bd"/>
</dbReference>
<evidence type="ECO:0000256" key="9">
    <source>
        <dbReference type="ARBA" id="ARBA00023002"/>
    </source>
</evidence>
<evidence type="ECO:0000313" key="17">
    <source>
        <dbReference type="EMBL" id="KAH7538090.1"/>
    </source>
</evidence>
<dbReference type="InterPro" id="IPR013121">
    <property type="entry name" value="Fe_red_NAD-bd_6"/>
</dbReference>
<evidence type="ECO:0000256" key="3">
    <source>
        <dbReference type="ARBA" id="ARBA00006278"/>
    </source>
</evidence>
<keyword evidence="4" id="KW-0813">Transport</keyword>
<evidence type="ECO:0000256" key="12">
    <source>
        <dbReference type="ARBA" id="ARBA00023136"/>
    </source>
</evidence>
<keyword evidence="6" id="KW-0479">Metal-binding</keyword>
<feature type="transmembrane region" description="Helical" evidence="15">
    <location>
        <begin position="1243"/>
        <end position="1271"/>
    </location>
</feature>
<keyword evidence="5 15" id="KW-0812">Transmembrane</keyword>
<evidence type="ECO:0000256" key="4">
    <source>
        <dbReference type="ARBA" id="ARBA00022448"/>
    </source>
</evidence>
<comment type="cofactor">
    <cofactor evidence="1">
        <name>FAD</name>
        <dbReference type="ChEBI" id="CHEBI:57692"/>
    </cofactor>
</comment>
<comment type="catalytic activity">
    <reaction evidence="13">
        <text>2 a Fe(II)-siderophore + NAD(+) + H(+) = 2 a Fe(III)-siderophore + NADH</text>
        <dbReference type="Rhea" id="RHEA:15061"/>
        <dbReference type="Rhea" id="RHEA-COMP:11342"/>
        <dbReference type="Rhea" id="RHEA-COMP:11344"/>
        <dbReference type="ChEBI" id="CHEBI:15378"/>
        <dbReference type="ChEBI" id="CHEBI:29033"/>
        <dbReference type="ChEBI" id="CHEBI:29034"/>
        <dbReference type="ChEBI" id="CHEBI:57540"/>
        <dbReference type="ChEBI" id="CHEBI:57945"/>
        <dbReference type="EC" id="1.16.1.7"/>
    </reaction>
</comment>
<comment type="caution">
    <text evidence="17">The sequence shown here is derived from an EMBL/GenBank/DDBJ whole genome shotgun (WGS) entry which is preliminary data.</text>
</comment>
<dbReference type="Gene3D" id="3.40.50.80">
    <property type="entry name" value="Nucleotide-binding domain of ferredoxin-NADP reductase (FNR) module"/>
    <property type="match status" value="2"/>
</dbReference>
<dbReference type="PROSITE" id="PS51384">
    <property type="entry name" value="FAD_FR"/>
    <property type="match status" value="2"/>
</dbReference>
<feature type="domain" description="FAD-binding FR-type" evidence="16">
    <location>
        <begin position="640"/>
        <end position="744"/>
    </location>
</feature>
<feature type="transmembrane region" description="Helical" evidence="15">
    <location>
        <begin position="1201"/>
        <end position="1223"/>
    </location>
</feature>
<feature type="transmembrane region" description="Helical" evidence="15">
    <location>
        <begin position="1077"/>
        <end position="1101"/>
    </location>
</feature>
<feature type="transmembrane region" description="Helical" evidence="15">
    <location>
        <begin position="187"/>
        <end position="209"/>
    </location>
</feature>
<feature type="transmembrane region" description="Helical" evidence="15">
    <location>
        <begin position="386"/>
        <end position="405"/>
    </location>
</feature>
<evidence type="ECO:0000256" key="7">
    <source>
        <dbReference type="ARBA" id="ARBA00022982"/>
    </source>
</evidence>
<proteinExistence type="inferred from homology"/>
<evidence type="ECO:0000259" key="16">
    <source>
        <dbReference type="PROSITE" id="PS51384"/>
    </source>
</evidence>
<protein>
    <recommendedName>
        <fullName evidence="14">ferric-chelate reductase (NADH)</fullName>
        <ecNumber evidence="14">1.16.1.7</ecNumber>
    </recommendedName>
</protein>
<feature type="transmembrane region" description="Helical" evidence="15">
    <location>
        <begin position="155"/>
        <end position="175"/>
    </location>
</feature>
<dbReference type="PANTHER" id="PTHR11972:SF204">
    <property type="entry name" value="FERRIC REDUCTION OXIDASE 2-LIKE"/>
    <property type="match status" value="1"/>
</dbReference>
<evidence type="ECO:0000256" key="13">
    <source>
        <dbReference type="ARBA" id="ARBA00050970"/>
    </source>
</evidence>
<dbReference type="GO" id="GO:0046872">
    <property type="term" value="F:metal ion binding"/>
    <property type="evidence" value="ECO:0007669"/>
    <property type="project" value="UniProtKB-KW"/>
</dbReference>
<evidence type="ECO:0000256" key="11">
    <source>
        <dbReference type="ARBA" id="ARBA00023065"/>
    </source>
</evidence>
<dbReference type="PANTHER" id="PTHR11972">
    <property type="entry name" value="NADPH OXIDASE"/>
    <property type="match status" value="1"/>
</dbReference>
<dbReference type="Pfam" id="PF08030">
    <property type="entry name" value="NAD_binding_6"/>
    <property type="match status" value="2"/>
</dbReference>
<evidence type="ECO:0000256" key="2">
    <source>
        <dbReference type="ARBA" id="ARBA00004141"/>
    </source>
</evidence>
<dbReference type="InterPro" id="IPR013112">
    <property type="entry name" value="FAD-bd_8"/>
</dbReference>
<evidence type="ECO:0000256" key="15">
    <source>
        <dbReference type="SAM" id="Phobius"/>
    </source>
</evidence>
<feature type="transmembrane region" description="Helical" evidence="15">
    <location>
        <begin position="489"/>
        <end position="512"/>
    </location>
</feature>
<dbReference type="InterPro" id="IPR017927">
    <property type="entry name" value="FAD-bd_FR_type"/>
</dbReference>
<name>A0A978VRB5_ZIZJJ</name>
<feature type="transmembrane region" description="Helical" evidence="15">
    <location>
        <begin position="248"/>
        <end position="271"/>
    </location>
</feature>
<keyword evidence="10" id="KW-0408">Iron</keyword>
<dbReference type="FunFam" id="3.40.50.80:FF:000039">
    <property type="entry name" value="Ferric reduction oxidase 3"/>
    <property type="match status" value="2"/>
</dbReference>
<feature type="transmembrane region" description="Helical" evidence="15">
    <location>
        <begin position="325"/>
        <end position="345"/>
    </location>
</feature>
<evidence type="ECO:0000256" key="14">
    <source>
        <dbReference type="ARBA" id="ARBA00066905"/>
    </source>
</evidence>
<accession>A0A978VRB5</accession>
<keyword evidence="7" id="KW-0249">Electron transport</keyword>
<evidence type="ECO:0000256" key="1">
    <source>
        <dbReference type="ARBA" id="ARBA00001974"/>
    </source>
</evidence>
<dbReference type="GO" id="GO:0005886">
    <property type="term" value="C:plasma membrane"/>
    <property type="evidence" value="ECO:0007669"/>
    <property type="project" value="TreeGrafter"/>
</dbReference>
<feature type="transmembrane region" description="Helical" evidence="15">
    <location>
        <begin position="545"/>
        <end position="568"/>
    </location>
</feature>
<feature type="transmembrane region" description="Helical" evidence="15">
    <location>
        <begin position="580"/>
        <end position="603"/>
    </location>
</feature>
<evidence type="ECO:0000256" key="5">
    <source>
        <dbReference type="ARBA" id="ARBA00022692"/>
    </source>
</evidence>
<gene>
    <name evidence="17" type="ORF">FEM48_Zijuj03G0162300</name>
</gene>
<keyword evidence="12 15" id="KW-0472">Membrane</keyword>
<feature type="transmembrane region" description="Helical" evidence="15">
    <location>
        <begin position="900"/>
        <end position="927"/>
    </location>
</feature>
<dbReference type="SFLD" id="SFLDG01168">
    <property type="entry name" value="Ferric_reductase_subgroup_(FRE"/>
    <property type="match status" value="2"/>
</dbReference>
<evidence type="ECO:0000313" key="18">
    <source>
        <dbReference type="Proteomes" id="UP000813462"/>
    </source>
</evidence>
<feature type="transmembrane region" description="Helical" evidence="15">
    <location>
        <begin position="1166"/>
        <end position="1189"/>
    </location>
</feature>
<keyword evidence="11" id="KW-0406">Ion transport</keyword>
<feature type="transmembrane region" description="Helical" evidence="15">
    <location>
        <begin position="129"/>
        <end position="149"/>
    </location>
</feature>
<sequence>MASFSLKLPFLIPTNVSKPSLPIKSLHVSHLPSHHSHTHTHLAISNSSPVHHGPLSSSSTAFLAYPYSYPYYGSDSEKRKNLCRPVNMKVNSHLTYPLIAPDDHWGIWTALYAAGAFGLWSEKTKIGSMVSAALVSTLVGLAASNVGIIPYEAPAYSVILDFLLPLTVPLLLFRADLRNVIRSAGKLLLAFLLAFAATMIGTLVAFLLVPMRSLGQDNWKIAAALMGSYIGGSYAFLSLKALGVSPRVMAAGVAADNVICVVYFMVLFAIASKIPPESSSSSKGVGTEIKSNQRQKLPVLQSAAALTASFMICKAAIYLTNSCGIPGGSLPVITALVVILATIFPRHFGYLAPAGDAIALVLLQVFFAAVGAGGSIWNIIKTAPSIFIFALIQVTVHLVLVLALGKLLRFDLKLLLLASNASVGGPTTACSMARAKGWVSLVVPALLAVKELKLDKSPPLLLPYDVYSSDVSSHHLAFTRRPVLIKAPLGIVTAMELTFAAMFIALLIWSLANYLYVSFGHLHMHKVGEKVWQAKFRSVSLRLGYIGNISWAFLFFPVTRGSSILPLVGLTSESSIKYHIWLGHLSMILFGGHTLGFIIYWAMTNQMAEAQHGFGVADAGMEQNIWIFLFLIDRCLRFLQSRNRARLLSARLLPGGTVELNFSKSPGLIYNPTSMLFINVPRISKLQWHPFTVSSNCNMEADELSIVIKCEGSWSQKLYKQISSSSLDHLEVSVEGPYGPSSLDFLKHESLIMVSGGSGITPMISIIREIIFQVTKQNSKVPSLHLICAFKNSDDLTMLDILLPSSGAFADELSRIGLQIDAYVTREEVQPPKDAEKLPQTVRFEPNPLDSPICEALGPNNWLWLCAIISSSFVLFLLFLGIVTRYYIYPIDHNTGEFYHFSFIALWDMFLVCSCIFLASSAVFLWCKRINAMEGKQVQNLEISTSSPAQLSYGADIELESHPLQSLVQARNVHFGTRPDLKKILFDSQGSDIGVLVCGPRQMRHEEKGKPRSSVLPSILGGNILIYTFPILFIATLSCIYLHIGKKNVDSNRESVMKNAYWKSWSRPVLVKGPLGIVSWMELSFLTMFFALLVWSFCSYLHDMLANISQQAANSGVHVWEAKLEMSGLMLGLVGNICLAFLFFPVTRGSSILRLIGLTSESSIKYHIWLGHIVMTIFTAHGLCYIIFWTQTNQISEVFKWNKVGLSNVAGEVALVSGLVMWATSFPRIRRKIFELFFYTHHLYITFVVFFVLHVGFSYTCIMLPAFYLFLIDRYLRFLQSQKRIRLESARLLSCEAVELNFSKCPGLSYTPTSVVFLNVPGISKLQWHPFTVTSSSIMDRDKLSVVIKSGGRWSHSLYQRLSSPSRIDRLEISVEGPYGPASTNFLRHEMIVMVSGGSGITPFISIIRELLVRSNHGGNKIPSILLICAFKKSEDLTMLDLVLPVSGTNFDISSLQLQIEAYVTKEKEPTTDNHKLLQTRLFKPDPSDVPISSVLGQNGWLWLGMIISTSFVIFLLLIGILTRYYIYPIDHNSNMIYSFSSKNALNMLFICVSIITTATAVFLWNKKQNAKETMQIQNTNMPIPMTHSVADDRGLESLSHQSFVQATQVHYGKRPNLKRILLECESSSVGVLVSGPRKMRQQVAAICSSGLANNLHFESISFSW</sequence>
<dbReference type="Pfam" id="PF08022">
    <property type="entry name" value="FAD_binding_8"/>
    <property type="match status" value="2"/>
</dbReference>
<feature type="transmembrane region" description="Helical" evidence="15">
    <location>
        <begin position="1501"/>
        <end position="1527"/>
    </location>
</feature>
<dbReference type="InterPro" id="IPR013130">
    <property type="entry name" value="Fe3_Rdtase_TM_dom"/>
</dbReference>
<dbReference type="SFLD" id="SFLDS00052">
    <property type="entry name" value="Ferric_Reductase_Domain"/>
    <property type="match status" value="2"/>
</dbReference>
<dbReference type="InterPro" id="IPR050369">
    <property type="entry name" value="RBOH/FRE"/>
</dbReference>
<dbReference type="CDD" id="cd06186">
    <property type="entry name" value="NOX_Duox_like_FAD_NADP"/>
    <property type="match status" value="2"/>
</dbReference>
<feature type="transmembrane region" description="Helical" evidence="15">
    <location>
        <begin position="1128"/>
        <end position="1146"/>
    </location>
</feature>
<feature type="transmembrane region" description="Helical" evidence="15">
    <location>
        <begin position="299"/>
        <end position="319"/>
    </location>
</feature>
<dbReference type="InterPro" id="IPR008537">
    <property type="entry name" value="DUF819"/>
</dbReference>
<reference evidence="17" key="1">
    <citation type="journal article" date="2021" name="Front. Plant Sci.">
        <title>Chromosome-Scale Genome Assembly for Chinese Sour Jujube and Insights Into Its Genome Evolution and Domestication Signature.</title>
        <authorList>
            <person name="Shen L.-Y."/>
            <person name="Luo H."/>
            <person name="Wang X.-L."/>
            <person name="Wang X.-M."/>
            <person name="Qiu X.-J."/>
            <person name="Liu H."/>
            <person name="Zhou S.-S."/>
            <person name="Jia K.-H."/>
            <person name="Nie S."/>
            <person name="Bao Y.-T."/>
            <person name="Zhang R.-G."/>
            <person name="Yun Q.-Z."/>
            <person name="Chai Y.-H."/>
            <person name="Lu J.-Y."/>
            <person name="Li Y."/>
            <person name="Zhao S.-W."/>
            <person name="Mao J.-F."/>
            <person name="Jia S.-G."/>
            <person name="Mao Y.-M."/>
        </authorList>
    </citation>
    <scope>NUCLEOTIDE SEQUENCE</scope>
    <source>
        <strain evidence="17">AT0</strain>
        <tissue evidence="17">Leaf</tissue>
    </source>
</reference>
<keyword evidence="8 15" id="KW-1133">Transmembrane helix</keyword>
<dbReference type="Proteomes" id="UP000813462">
    <property type="component" value="Unassembled WGS sequence"/>
</dbReference>
<feature type="transmembrane region" description="Helical" evidence="15">
    <location>
        <begin position="357"/>
        <end position="380"/>
    </location>
</feature>
<dbReference type="EC" id="1.16.1.7" evidence="14"/>
<dbReference type="EMBL" id="JAEACU010000003">
    <property type="protein sequence ID" value="KAH7538090.1"/>
    <property type="molecule type" value="Genomic_DNA"/>
</dbReference>
<evidence type="ECO:0000256" key="6">
    <source>
        <dbReference type="ARBA" id="ARBA00022723"/>
    </source>
</evidence>
<dbReference type="Pfam" id="PF05684">
    <property type="entry name" value="DUF819"/>
    <property type="match status" value="1"/>
</dbReference>
<feature type="transmembrane region" description="Helical" evidence="15">
    <location>
        <begin position="1547"/>
        <end position="1565"/>
    </location>
</feature>
<dbReference type="SUPFAM" id="SSF52343">
    <property type="entry name" value="Ferredoxin reductase-like, C-terminal NADP-linked domain"/>
    <property type="match status" value="2"/>
</dbReference>
<evidence type="ECO:0000256" key="8">
    <source>
        <dbReference type="ARBA" id="ARBA00022989"/>
    </source>
</evidence>
<comment type="subcellular location">
    <subcellularLocation>
        <location evidence="2">Membrane</location>
        <topology evidence="2">Multi-pass membrane protein</topology>
    </subcellularLocation>
</comment>
<evidence type="ECO:0000256" key="10">
    <source>
        <dbReference type="ARBA" id="ARBA00023004"/>
    </source>
</evidence>
<keyword evidence="9" id="KW-0560">Oxidoreductase</keyword>
<organism evidence="17 18">
    <name type="scientific">Ziziphus jujuba var. spinosa</name>
    <dbReference type="NCBI Taxonomy" id="714518"/>
    <lineage>
        <taxon>Eukaryota</taxon>
        <taxon>Viridiplantae</taxon>
        <taxon>Streptophyta</taxon>
        <taxon>Embryophyta</taxon>
        <taxon>Tracheophyta</taxon>
        <taxon>Spermatophyta</taxon>
        <taxon>Magnoliopsida</taxon>
        <taxon>eudicotyledons</taxon>
        <taxon>Gunneridae</taxon>
        <taxon>Pentapetalae</taxon>
        <taxon>rosids</taxon>
        <taxon>fabids</taxon>
        <taxon>Rosales</taxon>
        <taxon>Rhamnaceae</taxon>
        <taxon>Paliureae</taxon>
        <taxon>Ziziphus</taxon>
    </lineage>
</organism>
<feature type="domain" description="FAD-binding FR-type" evidence="16">
    <location>
        <begin position="1280"/>
        <end position="1385"/>
    </location>
</feature>
<feature type="transmembrane region" description="Helical" evidence="15">
    <location>
        <begin position="862"/>
        <end position="888"/>
    </location>
</feature>
<comment type="similarity">
    <text evidence="3">Belongs to the ferric reductase (FRE) family.</text>
</comment>
<dbReference type="GO" id="GO:0140618">
    <property type="term" value="F:ferric-chelate reductase (NADH) activity"/>
    <property type="evidence" value="ECO:0007669"/>
    <property type="project" value="UniProtKB-EC"/>
</dbReference>
<dbReference type="GO" id="GO:0006811">
    <property type="term" value="P:monoatomic ion transport"/>
    <property type="evidence" value="ECO:0007669"/>
    <property type="project" value="UniProtKB-KW"/>
</dbReference>
<dbReference type="Pfam" id="PF01794">
    <property type="entry name" value="Ferric_reduct"/>
    <property type="match status" value="2"/>
</dbReference>